<dbReference type="Proteomes" id="UP000231143">
    <property type="component" value="Unassembled WGS sequence"/>
</dbReference>
<dbReference type="PANTHER" id="PTHR45947">
    <property type="entry name" value="SULFOQUINOVOSYL TRANSFERASE SQD2"/>
    <property type="match status" value="1"/>
</dbReference>
<evidence type="ECO:0008006" key="5">
    <source>
        <dbReference type="Google" id="ProtNLM"/>
    </source>
</evidence>
<name>A0A2H0DXI3_9BACT</name>
<protein>
    <recommendedName>
        <fullName evidence="5">Glycosyl transferase family 1 domain-containing protein</fullName>
    </recommendedName>
</protein>
<feature type="domain" description="Glycosyltransferase subfamily 4-like N-terminal" evidence="2">
    <location>
        <begin position="19"/>
        <end position="193"/>
    </location>
</feature>
<accession>A0A2H0DXI3</accession>
<organism evidence="3 4">
    <name type="scientific">Candidatus Campbellbacteria bacterium CG22_combo_CG10-13_8_21_14_all_36_13</name>
    <dbReference type="NCBI Taxonomy" id="1974529"/>
    <lineage>
        <taxon>Bacteria</taxon>
        <taxon>Candidatus Campbelliibacteriota</taxon>
    </lineage>
</organism>
<dbReference type="EMBL" id="PCTT01000044">
    <property type="protein sequence ID" value="PIP86882.1"/>
    <property type="molecule type" value="Genomic_DNA"/>
</dbReference>
<reference evidence="3 4" key="1">
    <citation type="submission" date="2017-09" db="EMBL/GenBank/DDBJ databases">
        <title>Depth-based differentiation of microbial function through sediment-hosted aquifers and enrichment of novel symbionts in the deep terrestrial subsurface.</title>
        <authorList>
            <person name="Probst A.J."/>
            <person name="Ladd B."/>
            <person name="Jarett J.K."/>
            <person name="Geller-Mcgrath D.E."/>
            <person name="Sieber C.M."/>
            <person name="Emerson J.B."/>
            <person name="Anantharaman K."/>
            <person name="Thomas B.C."/>
            <person name="Malmstrom R."/>
            <person name="Stieglmeier M."/>
            <person name="Klingl A."/>
            <person name="Woyke T."/>
            <person name="Ryan C.M."/>
            <person name="Banfield J.F."/>
        </authorList>
    </citation>
    <scope>NUCLEOTIDE SEQUENCE [LARGE SCALE GENOMIC DNA]</scope>
    <source>
        <strain evidence="3">CG22_combo_CG10-13_8_21_14_all_36_13</strain>
    </source>
</reference>
<dbReference type="AlphaFoldDB" id="A0A2H0DXI3"/>
<proteinExistence type="predicted"/>
<sequence length="385" mass="42731">MSAVNKKILIFSTNYFPYIGGAEVAIKEITDRIGADKAEFDMVVPRYSIRNKAFERIGNVNVYRVGFGSFFDKWMIPFTGFGKARTLQSSRHYDAIWCMMASQASIAAARFKKANPEIRLVLTLQEGDEESHLKRYVFGNEFLYKLLIRPLYMKVFNSADHITAISNYLILRGQRNTNNAPTTLIPNGVDSARFNKGKDHELRGKLGIVEDDKVVITTSRLVEKNGVGDLVDAMRHLPENTKLVIVGDGSERGALELRVKSLELGERIIFVGGVGQEEIPNYLSIADVFCRPSLSEGQGISFLEAMAAGVPVVATPVGGIPDFLKDGATGLFCNKKDPKDIARAIGEILDDDTLSALIQKNARTLVLEKYDWGPLSQKMFNTLIK</sequence>
<dbReference type="SUPFAM" id="SSF53756">
    <property type="entry name" value="UDP-Glycosyltransferase/glycogen phosphorylase"/>
    <property type="match status" value="1"/>
</dbReference>
<dbReference type="GO" id="GO:0016757">
    <property type="term" value="F:glycosyltransferase activity"/>
    <property type="evidence" value="ECO:0007669"/>
    <property type="project" value="InterPro"/>
</dbReference>
<feature type="domain" description="Glycosyl transferase family 1" evidence="1">
    <location>
        <begin position="201"/>
        <end position="363"/>
    </location>
</feature>
<dbReference type="Gene3D" id="3.40.50.2000">
    <property type="entry name" value="Glycogen Phosphorylase B"/>
    <property type="match status" value="2"/>
</dbReference>
<dbReference type="InterPro" id="IPR001296">
    <property type="entry name" value="Glyco_trans_1"/>
</dbReference>
<evidence type="ECO:0000259" key="2">
    <source>
        <dbReference type="Pfam" id="PF13439"/>
    </source>
</evidence>
<evidence type="ECO:0000259" key="1">
    <source>
        <dbReference type="Pfam" id="PF00534"/>
    </source>
</evidence>
<evidence type="ECO:0000313" key="3">
    <source>
        <dbReference type="EMBL" id="PIP86882.1"/>
    </source>
</evidence>
<dbReference type="InterPro" id="IPR028098">
    <property type="entry name" value="Glyco_trans_4-like_N"/>
</dbReference>
<dbReference type="InterPro" id="IPR050194">
    <property type="entry name" value="Glycosyltransferase_grp1"/>
</dbReference>
<evidence type="ECO:0000313" key="4">
    <source>
        <dbReference type="Proteomes" id="UP000231143"/>
    </source>
</evidence>
<dbReference type="PANTHER" id="PTHR45947:SF3">
    <property type="entry name" value="SULFOQUINOVOSYL TRANSFERASE SQD2"/>
    <property type="match status" value="1"/>
</dbReference>
<gene>
    <name evidence="3" type="ORF">COW81_03405</name>
</gene>
<dbReference type="Pfam" id="PF13439">
    <property type="entry name" value="Glyco_transf_4"/>
    <property type="match status" value="1"/>
</dbReference>
<dbReference type="CDD" id="cd03801">
    <property type="entry name" value="GT4_PimA-like"/>
    <property type="match status" value="1"/>
</dbReference>
<comment type="caution">
    <text evidence="3">The sequence shown here is derived from an EMBL/GenBank/DDBJ whole genome shotgun (WGS) entry which is preliminary data.</text>
</comment>
<dbReference type="Pfam" id="PF00534">
    <property type="entry name" value="Glycos_transf_1"/>
    <property type="match status" value="1"/>
</dbReference>